<dbReference type="PANTHER" id="PTHR12634">
    <property type="entry name" value="SIT4 YEAST -ASSOCIATING PROTEIN-RELATED"/>
    <property type="match status" value="1"/>
</dbReference>
<reference evidence="3 4" key="1">
    <citation type="submission" date="2015-09" db="EMBL/GenBank/DDBJ databases">
        <title>Draft genome of the scarab beetle Oryctes borbonicus.</title>
        <authorList>
            <person name="Meyer J.M."/>
            <person name="Markov G.V."/>
            <person name="Baskaran P."/>
            <person name="Herrmann M."/>
            <person name="Sommer R.J."/>
            <person name="Roedelsperger C."/>
        </authorList>
    </citation>
    <scope>NUCLEOTIDE SEQUENCE [LARGE SCALE GENOMIC DNA]</scope>
    <source>
        <strain evidence="3">OB123</strain>
        <tissue evidence="3">Whole animal</tissue>
    </source>
</reference>
<keyword evidence="4" id="KW-1185">Reference proteome</keyword>
<sequence>IMLLLNHLGTSAIMDLTLKLMTQVEGVEMRQNILNWLDSQRIIQSLVALLDPKIDSERHYNVAQLLCDFIKIARDNQRNSTERNDPDPLLNSLESVETISLLLDHVLGGERIESCIVGGIQVLLALLDVQKICSIPEYDSQNIYNNSNHDDPIEMEERQKIMKNITSAILTKLKEFHTLLLEPPTVTIILYMSKKCLSFNVAESTNKYHFRYARSTLR</sequence>
<organism evidence="3 4">
    <name type="scientific">Oryctes borbonicus</name>
    <dbReference type="NCBI Taxonomy" id="1629725"/>
    <lineage>
        <taxon>Eukaryota</taxon>
        <taxon>Metazoa</taxon>
        <taxon>Ecdysozoa</taxon>
        <taxon>Arthropoda</taxon>
        <taxon>Hexapoda</taxon>
        <taxon>Insecta</taxon>
        <taxon>Pterygota</taxon>
        <taxon>Neoptera</taxon>
        <taxon>Endopterygota</taxon>
        <taxon>Coleoptera</taxon>
        <taxon>Polyphaga</taxon>
        <taxon>Scarabaeiformia</taxon>
        <taxon>Scarabaeidae</taxon>
        <taxon>Dynastinae</taxon>
        <taxon>Oryctes</taxon>
    </lineage>
</organism>
<dbReference type="GO" id="GO:0005634">
    <property type="term" value="C:nucleus"/>
    <property type="evidence" value="ECO:0007669"/>
    <property type="project" value="TreeGrafter"/>
</dbReference>
<evidence type="ECO:0000313" key="3">
    <source>
        <dbReference type="EMBL" id="KRT85736.1"/>
    </source>
</evidence>
<evidence type="ECO:0000256" key="1">
    <source>
        <dbReference type="ARBA" id="ARBA00006180"/>
    </source>
</evidence>
<feature type="non-terminal residue" evidence="3">
    <location>
        <position position="1"/>
    </location>
</feature>
<accession>A0A0T6BEG5</accession>
<dbReference type="GO" id="GO:0019903">
    <property type="term" value="F:protein phosphatase binding"/>
    <property type="evidence" value="ECO:0007669"/>
    <property type="project" value="InterPro"/>
</dbReference>
<dbReference type="Pfam" id="PF04499">
    <property type="entry name" value="SAPS"/>
    <property type="match status" value="1"/>
</dbReference>
<dbReference type="GO" id="GO:0005829">
    <property type="term" value="C:cytosol"/>
    <property type="evidence" value="ECO:0007669"/>
    <property type="project" value="TreeGrafter"/>
</dbReference>
<dbReference type="PANTHER" id="PTHR12634:SF8">
    <property type="entry name" value="FIERY MOUNTAIN, ISOFORM D"/>
    <property type="match status" value="1"/>
</dbReference>
<name>A0A0T6BEG5_9SCAR</name>
<proteinExistence type="inferred from homology"/>
<protein>
    <submittedName>
        <fullName evidence="3">Uncharacterized protein</fullName>
    </submittedName>
</protein>
<dbReference type="OrthoDB" id="295029at2759"/>
<dbReference type="AlphaFoldDB" id="A0A0T6BEG5"/>
<evidence type="ECO:0000313" key="4">
    <source>
        <dbReference type="Proteomes" id="UP000051574"/>
    </source>
</evidence>
<dbReference type="Proteomes" id="UP000051574">
    <property type="component" value="Unassembled WGS sequence"/>
</dbReference>
<comment type="similarity">
    <text evidence="1">Belongs to the SAPS family.</text>
</comment>
<dbReference type="InterPro" id="IPR007587">
    <property type="entry name" value="SAPS"/>
</dbReference>
<keyword evidence="2" id="KW-0131">Cell cycle</keyword>
<gene>
    <name evidence="3" type="ORF">AMK59_1718</name>
</gene>
<dbReference type="GO" id="GO:0019888">
    <property type="term" value="F:protein phosphatase regulator activity"/>
    <property type="evidence" value="ECO:0007669"/>
    <property type="project" value="TreeGrafter"/>
</dbReference>
<evidence type="ECO:0000256" key="2">
    <source>
        <dbReference type="ARBA" id="ARBA00023306"/>
    </source>
</evidence>
<dbReference type="EMBL" id="LJIG01001204">
    <property type="protein sequence ID" value="KRT85736.1"/>
    <property type="molecule type" value="Genomic_DNA"/>
</dbReference>
<comment type="caution">
    <text evidence="3">The sequence shown here is derived from an EMBL/GenBank/DDBJ whole genome shotgun (WGS) entry which is preliminary data.</text>
</comment>